<feature type="domain" description="Transcriptional repressor PaaX-like central Cas2-like" evidence="3">
    <location>
        <begin position="90"/>
        <end position="148"/>
    </location>
</feature>
<dbReference type="InterPro" id="IPR036388">
    <property type="entry name" value="WH-like_DNA-bd_sf"/>
</dbReference>
<sequence length="246" mass="27781">MRTLDELMPALSARSVALSLMLGSRPPKLTARDLVSLGSLFGVTSSTMRVALSRMTAAGDLVTEDGAYVLADHHLERQASTDRQAGTRRRPYDGMWRMAVVTDRGRNAETRAALRESLTWARLAELREGVWLRPDNLADLNLSEFTELETFETIPEDDRNLSRRLWDLDVWAAEARLLLETLTSPREPIEHLTAAAASVRHLRSDPALPDELLPERWPGNELRWACEDFRTELTATHLSVCRQHTD</sequence>
<dbReference type="Gene3D" id="3.30.70.2650">
    <property type="match status" value="1"/>
</dbReference>
<evidence type="ECO:0000313" key="4">
    <source>
        <dbReference type="EMBL" id="PCK22423.1"/>
    </source>
</evidence>
<proteinExistence type="predicted"/>
<name>A0A2A5IYT9_RHOSG</name>
<evidence type="ECO:0000313" key="5">
    <source>
        <dbReference type="Proteomes" id="UP000230886"/>
    </source>
</evidence>
<evidence type="ECO:0000259" key="1">
    <source>
        <dbReference type="Pfam" id="PF07848"/>
    </source>
</evidence>
<dbReference type="Pfam" id="PF07848">
    <property type="entry name" value="PaaX"/>
    <property type="match status" value="1"/>
</dbReference>
<protein>
    <recommendedName>
        <fullName evidence="6">PaaX domain-containing protein, C-domain protein</fullName>
    </recommendedName>
</protein>
<dbReference type="Pfam" id="PF20803">
    <property type="entry name" value="PaaX_M"/>
    <property type="match status" value="1"/>
</dbReference>
<organism evidence="4 5">
    <name type="scientific">Rhodococcus qingshengii</name>
    <dbReference type="NCBI Taxonomy" id="334542"/>
    <lineage>
        <taxon>Bacteria</taxon>
        <taxon>Bacillati</taxon>
        <taxon>Actinomycetota</taxon>
        <taxon>Actinomycetes</taxon>
        <taxon>Mycobacteriales</taxon>
        <taxon>Nocardiaceae</taxon>
        <taxon>Rhodococcus</taxon>
        <taxon>Rhodococcus erythropolis group</taxon>
    </lineage>
</organism>
<dbReference type="Proteomes" id="UP000230886">
    <property type="component" value="Unassembled WGS sequence"/>
</dbReference>
<accession>A0A2A5IYT9</accession>
<comment type="caution">
    <text evidence="4">The sequence shown here is derived from an EMBL/GenBank/DDBJ whole genome shotgun (WGS) entry which is preliminary data.</text>
</comment>
<gene>
    <name evidence="4" type="ORF">CHR55_32380</name>
</gene>
<evidence type="ECO:0008006" key="6">
    <source>
        <dbReference type="Google" id="ProtNLM"/>
    </source>
</evidence>
<reference evidence="4 5" key="1">
    <citation type="submission" date="2017-07" db="EMBL/GenBank/DDBJ databases">
        <title>Draft sequence of Rhodococcus enclensis 23b-28.</title>
        <authorList>
            <person name="Besaury L."/>
            <person name="Sancelme M."/>
            <person name="Amato P."/>
            <person name="Lallement A."/>
            <person name="Delort A.-M."/>
        </authorList>
    </citation>
    <scope>NUCLEOTIDE SEQUENCE [LARGE SCALE GENOMIC DNA]</scope>
    <source>
        <strain evidence="4 5">23b-28</strain>
    </source>
</reference>
<dbReference type="Pfam" id="PF08223">
    <property type="entry name" value="PaaX_C"/>
    <property type="match status" value="1"/>
</dbReference>
<evidence type="ECO:0000259" key="2">
    <source>
        <dbReference type="Pfam" id="PF08223"/>
    </source>
</evidence>
<dbReference type="PANTHER" id="PTHR30319">
    <property type="entry name" value="PHENYLACETIC ACID REGULATOR-RELATED TRANSCRIPTIONAL REPRESSOR"/>
    <property type="match status" value="1"/>
</dbReference>
<dbReference type="InterPro" id="IPR012906">
    <property type="entry name" value="PaaX-like_N"/>
</dbReference>
<feature type="domain" description="Transcriptional repressor PaaX-like C-terminal" evidence="2">
    <location>
        <begin position="186"/>
        <end position="235"/>
    </location>
</feature>
<dbReference type="EMBL" id="NOVD01000071">
    <property type="protein sequence ID" value="PCK22423.1"/>
    <property type="molecule type" value="Genomic_DNA"/>
</dbReference>
<dbReference type="InterPro" id="IPR013225">
    <property type="entry name" value="PaaX_C"/>
</dbReference>
<feature type="domain" description="Transcriptional repressor PaaX-like N-terminal" evidence="1">
    <location>
        <begin position="12"/>
        <end position="73"/>
    </location>
</feature>
<dbReference type="PANTHER" id="PTHR30319:SF1">
    <property type="entry name" value="TRANSCRIPTIONAL REPRESSOR PAAX"/>
    <property type="match status" value="1"/>
</dbReference>
<dbReference type="RefSeq" id="WP_099698984.1">
    <property type="nucleotide sequence ID" value="NZ_NOVD01000071.1"/>
</dbReference>
<evidence type="ECO:0000259" key="3">
    <source>
        <dbReference type="Pfam" id="PF20803"/>
    </source>
</evidence>
<dbReference type="Gene3D" id="1.20.58.1460">
    <property type="match status" value="1"/>
</dbReference>
<dbReference type="Gene3D" id="1.10.10.10">
    <property type="entry name" value="Winged helix-like DNA-binding domain superfamily/Winged helix DNA-binding domain"/>
    <property type="match status" value="1"/>
</dbReference>
<dbReference type="AlphaFoldDB" id="A0A2A5IYT9"/>
<dbReference type="GO" id="GO:0006351">
    <property type="term" value="P:DNA-templated transcription"/>
    <property type="evidence" value="ECO:0007669"/>
    <property type="project" value="TreeGrafter"/>
</dbReference>
<dbReference type="InterPro" id="IPR048846">
    <property type="entry name" value="PaaX-like_central"/>
</dbReference>